<dbReference type="EMBL" id="JBBHLL010000647">
    <property type="protein sequence ID" value="KAK7798942.1"/>
    <property type="molecule type" value="Genomic_DNA"/>
</dbReference>
<keyword evidence="9" id="KW-0539">Nucleus</keyword>
<evidence type="ECO:0000256" key="2">
    <source>
        <dbReference type="ARBA" id="ARBA00004496"/>
    </source>
</evidence>
<evidence type="ECO:0000256" key="11">
    <source>
        <dbReference type="ARBA" id="ARBA00031318"/>
    </source>
</evidence>
<dbReference type="GO" id="GO:0007219">
    <property type="term" value="P:Notch signaling pathway"/>
    <property type="evidence" value="ECO:0007669"/>
    <property type="project" value="UniProtKB-KW"/>
</dbReference>
<evidence type="ECO:0000313" key="14">
    <source>
        <dbReference type="EMBL" id="KAK7798942.1"/>
    </source>
</evidence>
<comment type="subunit">
    <text evidence="4">Interacts with RBPJ/RBPSUH.</text>
</comment>
<keyword evidence="7" id="KW-0524">Neurogenesis</keyword>
<comment type="caution">
    <text evidence="14">The sequence shown here is derived from an EMBL/GenBank/DDBJ whole genome shotgun (WGS) entry which is preliminary data.</text>
</comment>
<accession>A0AAW0HCX3</accession>
<feature type="compositionally biased region" description="Polar residues" evidence="12">
    <location>
        <begin position="300"/>
        <end position="312"/>
    </location>
</feature>
<feature type="compositionally biased region" description="Polar residues" evidence="12">
    <location>
        <begin position="336"/>
        <end position="347"/>
    </location>
</feature>
<dbReference type="GO" id="GO:0005634">
    <property type="term" value="C:nucleus"/>
    <property type="evidence" value="ECO:0007669"/>
    <property type="project" value="UniProtKB-SubCell"/>
</dbReference>
<dbReference type="AlphaFoldDB" id="A0AAW0HCX3"/>
<evidence type="ECO:0000256" key="13">
    <source>
        <dbReference type="SAM" id="Phobius"/>
    </source>
</evidence>
<dbReference type="InterPro" id="IPR031418">
    <property type="entry name" value="RITA1"/>
</dbReference>
<comment type="function">
    <text evidence="10">Tubulin-binding protein that acts as a negative regulator of Notch signaling pathway. Shuttles between the cytoplasm and the nucleus and mediates the nuclear export of RBPJ/RBPSUH, thereby preventing the interaction between RBPJ/RBPSUH and NICD product of Notch proteins (Notch intracellular domain), leading to down-regulate Notch-mediated transcription. May play a role in neurogenesis.</text>
</comment>
<protein>
    <recommendedName>
        <fullName evidence="5">RBPJ-interacting and tubulin-associated protein 1</fullName>
    </recommendedName>
    <alternativeName>
        <fullName evidence="11">RBPJ-interacting and tubulin-associated protein</fullName>
    </alternativeName>
</protein>
<proteinExistence type="inferred from homology"/>
<evidence type="ECO:0000256" key="10">
    <source>
        <dbReference type="ARBA" id="ARBA00024957"/>
    </source>
</evidence>
<evidence type="ECO:0000256" key="8">
    <source>
        <dbReference type="ARBA" id="ARBA00022976"/>
    </source>
</evidence>
<dbReference type="Pfam" id="PF17066">
    <property type="entry name" value="RITA"/>
    <property type="match status" value="1"/>
</dbReference>
<reference evidence="14 15" key="1">
    <citation type="journal article" date="2023" name="bioRxiv">
        <title>Conserved and derived expression patterns and positive selection on dental genes reveal complex evolutionary context of ever-growing rodent molars.</title>
        <authorList>
            <person name="Calamari Z.T."/>
            <person name="Song A."/>
            <person name="Cohen E."/>
            <person name="Akter M."/>
            <person name="Roy R.D."/>
            <person name="Hallikas O."/>
            <person name="Christensen M.M."/>
            <person name="Li P."/>
            <person name="Marangoni P."/>
            <person name="Jernvall J."/>
            <person name="Klein O.D."/>
        </authorList>
    </citation>
    <scope>NUCLEOTIDE SEQUENCE [LARGE SCALE GENOMIC DNA]</scope>
    <source>
        <strain evidence="14">V071</strain>
    </source>
</reference>
<evidence type="ECO:0000256" key="6">
    <source>
        <dbReference type="ARBA" id="ARBA00022490"/>
    </source>
</evidence>
<evidence type="ECO:0000256" key="5">
    <source>
        <dbReference type="ARBA" id="ARBA00014447"/>
    </source>
</evidence>
<dbReference type="PANTHER" id="PTHR34917">
    <property type="entry name" value="RBPJ-INTERACTING AND TUBULIN-ASSOCIATED PROTEIN 1"/>
    <property type="match status" value="1"/>
</dbReference>
<organism evidence="14 15">
    <name type="scientific">Myodes glareolus</name>
    <name type="common">Bank vole</name>
    <name type="synonym">Clethrionomys glareolus</name>
    <dbReference type="NCBI Taxonomy" id="447135"/>
    <lineage>
        <taxon>Eukaryota</taxon>
        <taxon>Metazoa</taxon>
        <taxon>Chordata</taxon>
        <taxon>Craniata</taxon>
        <taxon>Vertebrata</taxon>
        <taxon>Euteleostomi</taxon>
        <taxon>Mammalia</taxon>
        <taxon>Eutheria</taxon>
        <taxon>Euarchontoglires</taxon>
        <taxon>Glires</taxon>
        <taxon>Rodentia</taxon>
        <taxon>Myomorpha</taxon>
        <taxon>Muroidea</taxon>
        <taxon>Cricetidae</taxon>
        <taxon>Arvicolinae</taxon>
        <taxon>Myodes</taxon>
    </lineage>
</organism>
<keyword evidence="13" id="KW-0472">Membrane</keyword>
<dbReference type="Proteomes" id="UP001488838">
    <property type="component" value="Unassembled WGS sequence"/>
</dbReference>
<evidence type="ECO:0000256" key="3">
    <source>
        <dbReference type="ARBA" id="ARBA00010906"/>
    </source>
</evidence>
<name>A0AAW0HCX3_MYOGA</name>
<dbReference type="GO" id="GO:0045746">
    <property type="term" value="P:negative regulation of Notch signaling pathway"/>
    <property type="evidence" value="ECO:0007669"/>
    <property type="project" value="TreeGrafter"/>
</dbReference>
<keyword evidence="8" id="KW-0914">Notch signaling pathway</keyword>
<comment type="similarity">
    <text evidence="3">Belongs to the RITA family.</text>
</comment>
<keyword evidence="6" id="KW-0963">Cytoplasm</keyword>
<dbReference type="GO" id="GO:0015631">
    <property type="term" value="F:tubulin binding"/>
    <property type="evidence" value="ECO:0007669"/>
    <property type="project" value="InterPro"/>
</dbReference>
<gene>
    <name evidence="14" type="ORF">U0070_026034</name>
</gene>
<feature type="non-terminal residue" evidence="14">
    <location>
        <position position="1"/>
    </location>
</feature>
<evidence type="ECO:0000256" key="4">
    <source>
        <dbReference type="ARBA" id="ARBA00011667"/>
    </source>
</evidence>
<dbReference type="PANTHER" id="PTHR34917:SF1">
    <property type="entry name" value="RBPJ-INTERACTING AND TUBULIN-ASSOCIATED PROTEIN 1"/>
    <property type="match status" value="1"/>
</dbReference>
<keyword evidence="13" id="KW-0812">Transmembrane</keyword>
<evidence type="ECO:0000256" key="1">
    <source>
        <dbReference type="ARBA" id="ARBA00004123"/>
    </source>
</evidence>
<evidence type="ECO:0000313" key="15">
    <source>
        <dbReference type="Proteomes" id="UP001488838"/>
    </source>
</evidence>
<keyword evidence="13" id="KW-1133">Transmembrane helix</keyword>
<feature type="compositionally biased region" description="Basic and acidic residues" evidence="12">
    <location>
        <begin position="283"/>
        <end position="298"/>
    </location>
</feature>
<feature type="transmembrane region" description="Helical" evidence="13">
    <location>
        <begin position="90"/>
        <end position="114"/>
    </location>
</feature>
<evidence type="ECO:0000256" key="9">
    <source>
        <dbReference type="ARBA" id="ARBA00023242"/>
    </source>
</evidence>
<evidence type="ECO:0000256" key="12">
    <source>
        <dbReference type="SAM" id="MobiDB-lite"/>
    </source>
</evidence>
<dbReference type="GO" id="GO:0007399">
    <property type="term" value="P:nervous system development"/>
    <property type="evidence" value="ECO:0007669"/>
    <property type="project" value="UniProtKB-KW"/>
</dbReference>
<feature type="region of interest" description="Disordered" evidence="12">
    <location>
        <begin position="21"/>
        <end position="43"/>
    </location>
</feature>
<dbReference type="GO" id="GO:0005737">
    <property type="term" value="C:cytoplasm"/>
    <property type="evidence" value="ECO:0007669"/>
    <property type="project" value="UniProtKB-SubCell"/>
</dbReference>
<dbReference type="GO" id="GO:0051168">
    <property type="term" value="P:nuclear export"/>
    <property type="evidence" value="ECO:0007669"/>
    <property type="project" value="InterPro"/>
</dbReference>
<comment type="subcellular location">
    <subcellularLocation>
        <location evidence="2">Cytoplasm</location>
    </subcellularLocation>
    <subcellularLocation>
        <location evidence="1">Nucleus</location>
    </subcellularLocation>
</comment>
<evidence type="ECO:0000256" key="7">
    <source>
        <dbReference type="ARBA" id="ARBA00022902"/>
    </source>
</evidence>
<feature type="region of interest" description="Disordered" evidence="12">
    <location>
        <begin position="270"/>
        <end position="397"/>
    </location>
</feature>
<keyword evidence="15" id="KW-1185">Reference proteome</keyword>
<sequence length="397" mass="42090">GCTNCIGSRVRGTQQLSGWKDLRNVPTMQGSTPPRGGPKEDTNKMGVWPAERTICAGAGPSDVPAAQGRAISPVAQRGMRVGACRCGATALAVLCCVVLCCAVLCCAVLCGGLCRSQSLLTRGPGRKIAEHSTEFREPTLCHPWPLTAVRIVVELAHRGMQALHLQHRSPGSYRVKARASYVDETLFGSPTGTRPTPPAFDPPWVQNCDRSRGVGPGPPKVSLVKRDCELIGHTPSYCDESLFGSRPQGTNKEGSQTAIGDTAKLWTLFWTPPATPRGGHSPRPRETPLRAIHPDGPSKTEPSVATGSQKMSQEGLDAPSSLGRRRSHSLAHLSVPSMSHPASSVPQANGPRSPRPSTSGMTVRSPLVTPRSRSGRVSEPAAPQQGAGPPKPKPPWK</sequence>